<evidence type="ECO:0000313" key="1">
    <source>
        <dbReference type="RefSeq" id="XP_016503524.1"/>
    </source>
</evidence>
<protein>
    <recommendedName>
        <fullName evidence="2">Zinc finger MYM-type protein 1-like</fullName>
    </recommendedName>
</protein>
<dbReference type="RefSeq" id="XP_016503524.1">
    <property type="nucleotide sequence ID" value="XM_016648038.1"/>
</dbReference>
<dbReference type="AlphaFoldDB" id="A0A1S4CR82"/>
<reference evidence="1" key="1">
    <citation type="submission" date="2025-08" db="UniProtKB">
        <authorList>
            <consortium name="RefSeq"/>
        </authorList>
    </citation>
    <scope>IDENTIFICATION</scope>
</reference>
<dbReference type="OMA" id="KSRCKME"/>
<dbReference type="PANTHER" id="PTHR11697">
    <property type="entry name" value="GENERAL TRANSCRIPTION FACTOR 2-RELATED ZINC FINGER PROTEIN"/>
    <property type="match status" value="1"/>
</dbReference>
<dbReference type="KEGG" id="nta:107821601"/>
<dbReference type="STRING" id="4097.A0A1S4CR82"/>
<proteinExistence type="predicted"/>
<dbReference type="InterPro" id="IPR055298">
    <property type="entry name" value="AtLOH3-like"/>
</dbReference>
<name>A0A1S4CR82_TOBAC</name>
<gene>
    <name evidence="1" type="primary">LOC107821601</name>
</gene>
<dbReference type="OrthoDB" id="1280684at2759"/>
<dbReference type="PaxDb" id="4097-A0A1S4CR82"/>
<accession>A0A1S4CR82</accession>
<evidence type="ECO:0008006" key="2">
    <source>
        <dbReference type="Google" id="ProtNLM"/>
    </source>
</evidence>
<organism evidence="1">
    <name type="scientific">Nicotiana tabacum</name>
    <name type="common">Common tobacco</name>
    <dbReference type="NCBI Taxonomy" id="4097"/>
    <lineage>
        <taxon>Eukaryota</taxon>
        <taxon>Viridiplantae</taxon>
        <taxon>Streptophyta</taxon>
        <taxon>Embryophyta</taxon>
        <taxon>Tracheophyta</taxon>
        <taxon>Spermatophyta</taxon>
        <taxon>Magnoliopsida</taxon>
        <taxon>eudicotyledons</taxon>
        <taxon>Gunneridae</taxon>
        <taxon>Pentapetalae</taxon>
        <taxon>asterids</taxon>
        <taxon>lamiids</taxon>
        <taxon>Solanales</taxon>
        <taxon>Solanaceae</taxon>
        <taxon>Nicotianoideae</taxon>
        <taxon>Nicotianeae</taxon>
        <taxon>Nicotiana</taxon>
    </lineage>
</organism>
<dbReference type="PANTHER" id="PTHR11697:SF230">
    <property type="entry name" value="ZINC FINGER, MYM DOMAIN CONTAINING 1"/>
    <property type="match status" value="1"/>
</dbReference>
<sequence>MQGELNGLKILIRKESRSAYSIHCFAHQVQLTLVVVSKKCIQVGELVVLVSNILNVLGSSFKRIDEFRESQKERIEEALDMGKFKTGRGLNQELGLSRACDTRCDSYYKSFKIFIRMFGSILDVLEALVVHARLMDERAKAMGYLRTCQTFEFAFMLHLMRDVLAFTNELNKCLQKKEQDIANVMLLVEVAKRRLQSFREDDWDSLIKKVSTFCIKYGILIPNFDEPYVNSLRSRHKSTDHTILHHYRVDVFCKKFKNSMVILTK</sequence>